<organism evidence="1">
    <name type="scientific">marine sediment metagenome</name>
    <dbReference type="NCBI Taxonomy" id="412755"/>
    <lineage>
        <taxon>unclassified sequences</taxon>
        <taxon>metagenomes</taxon>
        <taxon>ecological metagenomes</taxon>
    </lineage>
</organism>
<proteinExistence type="predicted"/>
<dbReference type="EMBL" id="BARW01021032">
    <property type="protein sequence ID" value="GAI98609.1"/>
    <property type="molecule type" value="Genomic_DNA"/>
</dbReference>
<dbReference type="AlphaFoldDB" id="X1V1W6"/>
<dbReference type="SUPFAM" id="SSF53850">
    <property type="entry name" value="Periplasmic binding protein-like II"/>
    <property type="match status" value="1"/>
</dbReference>
<comment type="caution">
    <text evidence="1">The sequence shown here is derived from an EMBL/GenBank/DDBJ whole genome shotgun (WGS) entry which is preliminary data.</text>
</comment>
<gene>
    <name evidence="1" type="ORF">S12H4_35416</name>
</gene>
<reference evidence="1" key="1">
    <citation type="journal article" date="2014" name="Front. Microbiol.">
        <title>High frequency of phylogenetically diverse reductive dehalogenase-homologous genes in deep subseafloor sedimentary metagenomes.</title>
        <authorList>
            <person name="Kawai M."/>
            <person name="Futagami T."/>
            <person name="Toyoda A."/>
            <person name="Takaki Y."/>
            <person name="Nishi S."/>
            <person name="Hori S."/>
            <person name="Arai W."/>
            <person name="Tsubouchi T."/>
            <person name="Morono Y."/>
            <person name="Uchiyama I."/>
            <person name="Ito T."/>
            <person name="Fujiyama A."/>
            <person name="Inagaki F."/>
            <person name="Takami H."/>
        </authorList>
    </citation>
    <scope>NUCLEOTIDE SEQUENCE</scope>
    <source>
        <strain evidence="1">Expedition CK06-06</strain>
    </source>
</reference>
<sequence>MKKINYLIPLLIALCMFLFQVVPVFASASLELPPKPDVITIVGYQTTGGSYTQLGILGELINKEFGIKIRIMPAANDVARVLMLNGGMADVLYFATGTFFATEGLGPFAEINVGPQ</sequence>
<protein>
    <submittedName>
        <fullName evidence="1">Uncharacterized protein</fullName>
    </submittedName>
</protein>
<name>X1V1W6_9ZZZZ</name>
<feature type="non-terminal residue" evidence="1">
    <location>
        <position position="116"/>
    </location>
</feature>
<accession>X1V1W6</accession>
<evidence type="ECO:0000313" key="1">
    <source>
        <dbReference type="EMBL" id="GAI98609.1"/>
    </source>
</evidence>